<dbReference type="SUPFAM" id="SSF53335">
    <property type="entry name" value="S-adenosyl-L-methionine-dependent methyltransferases"/>
    <property type="match status" value="1"/>
</dbReference>
<dbReference type="PANTHER" id="PTHR43667:SF2">
    <property type="entry name" value="FATTY ACID C-METHYL TRANSFERASE"/>
    <property type="match status" value="1"/>
</dbReference>
<dbReference type="EMBL" id="JANBPU010000283">
    <property type="protein sequence ID" value="KAJ1913147.1"/>
    <property type="molecule type" value="Genomic_DNA"/>
</dbReference>
<accession>A0A9W7ZNE9</accession>
<gene>
    <name evidence="1" type="ORF">H4219_005331</name>
</gene>
<sequence>MLLPQNAIIHSTKSTLHNITLVFTGFLSVQDLKKQYEANQLVQSITSTTITLATAFILYKIVMFILSRYSFNNNYNENDITKTKDSSKIAALIFVPSTSIYPSDFYTTPNTKIPIHTIINDFINDGTIQFRGVTPLASRSAEDEESKEYLLHEFNRFILFKQRLVDYYWFYRKIFPEYIMRTREREEEVWREYVENNGRLLEVILGPDRLSLIGCFHVQEDADDDDDDDDQAVGGVSNKTVVLDSLEDALNAQIDRITYSYLQLGDSIEEGLENDEEEIRRILEIKKKRRVLDTNGMWGDLGVYIADESKVAVDVLVPSVEQYEHLSSLVDASQFEDELVRGAFGSYHDLDDETSKLYKPDPILSQTESSNNFGNVSTLGKQMYSHALAIDTIDWIGAKNLEHFFKSVYDRLLPGGLFMIQMTSSNTTPKLSFGTENMQFHMFRLLELQYGADSWMFLSFEEYLSIIRKCGFQIQTIENISQDAILTYSVWNSRLVESKHIVEEE</sequence>
<dbReference type="Gene3D" id="3.40.50.150">
    <property type="entry name" value="Vaccinia Virus protein VP39"/>
    <property type="match status" value="1"/>
</dbReference>
<evidence type="ECO:0000313" key="2">
    <source>
        <dbReference type="Proteomes" id="UP001150538"/>
    </source>
</evidence>
<feature type="non-terminal residue" evidence="1">
    <location>
        <position position="505"/>
    </location>
</feature>
<dbReference type="PANTHER" id="PTHR43667">
    <property type="entry name" value="CYCLOPROPANE-FATTY-ACYL-PHOSPHOLIPID SYNTHASE"/>
    <property type="match status" value="1"/>
</dbReference>
<dbReference type="Proteomes" id="UP001150538">
    <property type="component" value="Unassembled WGS sequence"/>
</dbReference>
<organism evidence="1 2">
    <name type="scientific">Mycoemilia scoparia</name>
    <dbReference type="NCBI Taxonomy" id="417184"/>
    <lineage>
        <taxon>Eukaryota</taxon>
        <taxon>Fungi</taxon>
        <taxon>Fungi incertae sedis</taxon>
        <taxon>Zoopagomycota</taxon>
        <taxon>Kickxellomycotina</taxon>
        <taxon>Kickxellomycetes</taxon>
        <taxon>Kickxellales</taxon>
        <taxon>Kickxellaceae</taxon>
        <taxon>Mycoemilia</taxon>
    </lineage>
</organism>
<dbReference type="AlphaFoldDB" id="A0A9W7ZNE9"/>
<comment type="caution">
    <text evidence="1">The sequence shown here is derived from an EMBL/GenBank/DDBJ whole genome shotgun (WGS) entry which is preliminary data.</text>
</comment>
<name>A0A9W7ZNE9_9FUNG</name>
<dbReference type="OrthoDB" id="412182at2759"/>
<evidence type="ECO:0000313" key="1">
    <source>
        <dbReference type="EMBL" id="KAJ1913147.1"/>
    </source>
</evidence>
<protein>
    <submittedName>
        <fullName evidence="1">Uncharacterized protein</fullName>
    </submittedName>
</protein>
<dbReference type="InterPro" id="IPR050723">
    <property type="entry name" value="CFA/CMAS"/>
</dbReference>
<reference evidence="1" key="1">
    <citation type="submission" date="2022-07" db="EMBL/GenBank/DDBJ databases">
        <title>Phylogenomic reconstructions and comparative analyses of Kickxellomycotina fungi.</title>
        <authorList>
            <person name="Reynolds N.K."/>
            <person name="Stajich J.E."/>
            <person name="Barry K."/>
            <person name="Grigoriev I.V."/>
            <person name="Crous P."/>
            <person name="Smith M.E."/>
        </authorList>
    </citation>
    <scope>NUCLEOTIDE SEQUENCE</scope>
    <source>
        <strain evidence="1">NBRC 100468</strain>
    </source>
</reference>
<dbReference type="InterPro" id="IPR029063">
    <property type="entry name" value="SAM-dependent_MTases_sf"/>
</dbReference>
<proteinExistence type="predicted"/>
<keyword evidence="2" id="KW-1185">Reference proteome</keyword>